<gene>
    <name evidence="1" type="ORF">D9V75_01745</name>
</gene>
<sequence>MKHNKYCKYCNIFLKN</sequence>
<name>A0A4D6YFX6_9GAMM</name>
<evidence type="ECO:0000313" key="1">
    <source>
        <dbReference type="EMBL" id="QCI24648.1"/>
    </source>
</evidence>
<reference evidence="1 2" key="1">
    <citation type="submission" date="2018-12" db="EMBL/GenBank/DDBJ databases">
        <authorList>
            <person name="Chong R.A."/>
        </authorList>
    </citation>
    <scope>NUCLEOTIDE SEQUENCE [LARGE SCALE GENOMIC DNA]</scope>
    <source>
        <strain evidence="1 2">Mst</strain>
    </source>
</reference>
<dbReference type="Proteomes" id="UP000298673">
    <property type="component" value="Chromosome"/>
</dbReference>
<dbReference type="AlphaFoldDB" id="A0A4D6YFX6"/>
<accession>A0A4D6YFX6</accession>
<organism evidence="1 2">
    <name type="scientific">Buchnera aphidicola</name>
    <name type="common">Muscaphis stroyani</name>
    <dbReference type="NCBI Taxonomy" id="1241869"/>
    <lineage>
        <taxon>Bacteria</taxon>
        <taxon>Pseudomonadati</taxon>
        <taxon>Pseudomonadota</taxon>
        <taxon>Gammaproteobacteria</taxon>
        <taxon>Enterobacterales</taxon>
        <taxon>Erwiniaceae</taxon>
        <taxon>Buchnera</taxon>
    </lineage>
</organism>
<dbReference type="EMBL" id="CP034861">
    <property type="protein sequence ID" value="QCI24648.1"/>
    <property type="molecule type" value="Genomic_DNA"/>
</dbReference>
<protein>
    <submittedName>
        <fullName evidence="1">Uncharacterized protein</fullName>
    </submittedName>
</protein>
<proteinExistence type="predicted"/>
<reference evidence="1 2" key="2">
    <citation type="submission" date="2019-05" db="EMBL/GenBank/DDBJ databases">
        <title>Genome evolution of the obligate endosymbiont Buchnera aphidicola.</title>
        <authorList>
            <person name="Moran N.A."/>
        </authorList>
    </citation>
    <scope>NUCLEOTIDE SEQUENCE [LARGE SCALE GENOMIC DNA]</scope>
    <source>
        <strain evidence="1 2">Mst</strain>
    </source>
</reference>
<evidence type="ECO:0000313" key="2">
    <source>
        <dbReference type="Proteomes" id="UP000298673"/>
    </source>
</evidence>